<dbReference type="PROSITE" id="PS50943">
    <property type="entry name" value="HTH_CROC1"/>
    <property type="match status" value="1"/>
</dbReference>
<keyword evidence="3" id="KW-1185">Reference proteome</keyword>
<reference evidence="2 3" key="1">
    <citation type="submission" date="2020-08" db="EMBL/GenBank/DDBJ databases">
        <title>Genome Sequencing of Nocardia wallacei strain FMUON74 and assembly.</title>
        <authorList>
            <person name="Toyokawa M."/>
            <person name="Uesaka K."/>
        </authorList>
    </citation>
    <scope>NUCLEOTIDE SEQUENCE [LARGE SCALE GENOMIC DNA]</scope>
    <source>
        <strain evidence="2 3">FMUON74</strain>
    </source>
</reference>
<dbReference type="AlphaFoldDB" id="A0A7G1KRK4"/>
<dbReference type="KEGG" id="nwl:NWFMUON74_49180"/>
<dbReference type="SUPFAM" id="SSF47413">
    <property type="entry name" value="lambda repressor-like DNA-binding domains"/>
    <property type="match status" value="1"/>
</dbReference>
<feature type="domain" description="HTH cro/C1-type" evidence="1">
    <location>
        <begin position="15"/>
        <end position="70"/>
    </location>
</feature>
<dbReference type="InterPro" id="IPR010982">
    <property type="entry name" value="Lambda_DNA-bd_dom_sf"/>
</dbReference>
<dbReference type="CDD" id="cd00093">
    <property type="entry name" value="HTH_XRE"/>
    <property type="match status" value="1"/>
</dbReference>
<sequence length="293" mass="33163">MGDSSITRRELGRLLREAREAIGLTLDSASRLLDWGTSTLQRYEKGQNQKIRDRDLDAMIEIYRIDPEQGEALRGLAKQAAEKSWWHEFGDLIPANFSVFMGLESAAENLTTYQPDLVPGLLQTANYASALARLSNPGDTDEEHERRIEMKMRRQHLITRRIKPTQLTVVLGETVLRRVIGGGSIMAAQLKHLADIGTRPNVSIRVLPFASGMPTGDLIGTFVILEFPEDSRGAPIEPTIVYAENYTGDMYSEKVGVVQRYWAAYERIRQVTLDEVGSRALLRNMVREYQRER</sequence>
<dbReference type="Gene3D" id="1.10.260.40">
    <property type="entry name" value="lambda repressor-like DNA-binding domains"/>
    <property type="match status" value="1"/>
</dbReference>
<proteinExistence type="predicted"/>
<dbReference type="InterPro" id="IPR043917">
    <property type="entry name" value="DUF5753"/>
</dbReference>
<dbReference type="EMBL" id="AP023396">
    <property type="protein sequence ID" value="BCK57146.1"/>
    <property type="molecule type" value="Genomic_DNA"/>
</dbReference>
<accession>A0A7G1KRK4</accession>
<organism evidence="2 3">
    <name type="scientific">Nocardia wallacei</name>
    <dbReference type="NCBI Taxonomy" id="480035"/>
    <lineage>
        <taxon>Bacteria</taxon>
        <taxon>Bacillati</taxon>
        <taxon>Actinomycetota</taxon>
        <taxon>Actinomycetes</taxon>
        <taxon>Mycobacteriales</taxon>
        <taxon>Nocardiaceae</taxon>
        <taxon>Nocardia</taxon>
    </lineage>
</organism>
<dbReference type="GO" id="GO:0003677">
    <property type="term" value="F:DNA binding"/>
    <property type="evidence" value="ECO:0007669"/>
    <property type="project" value="InterPro"/>
</dbReference>
<dbReference type="Pfam" id="PF19054">
    <property type="entry name" value="DUF5753"/>
    <property type="match status" value="1"/>
</dbReference>
<protein>
    <submittedName>
        <fullName evidence="2">Transcriptional regulator</fullName>
    </submittedName>
</protein>
<evidence type="ECO:0000313" key="3">
    <source>
        <dbReference type="Proteomes" id="UP000516173"/>
    </source>
</evidence>
<dbReference type="Proteomes" id="UP000516173">
    <property type="component" value="Chromosome"/>
</dbReference>
<dbReference type="Pfam" id="PF13560">
    <property type="entry name" value="HTH_31"/>
    <property type="match status" value="1"/>
</dbReference>
<gene>
    <name evidence="2" type="ORF">NWFMUON74_49180</name>
</gene>
<dbReference type="GeneID" id="80349362"/>
<evidence type="ECO:0000259" key="1">
    <source>
        <dbReference type="PROSITE" id="PS50943"/>
    </source>
</evidence>
<dbReference type="InterPro" id="IPR001387">
    <property type="entry name" value="Cro/C1-type_HTH"/>
</dbReference>
<dbReference type="RefSeq" id="WP_187684082.1">
    <property type="nucleotide sequence ID" value="NZ_AP023396.1"/>
</dbReference>
<name>A0A7G1KRK4_9NOCA</name>
<dbReference type="SMART" id="SM00530">
    <property type="entry name" value="HTH_XRE"/>
    <property type="match status" value="1"/>
</dbReference>
<evidence type="ECO:0000313" key="2">
    <source>
        <dbReference type="EMBL" id="BCK57146.1"/>
    </source>
</evidence>